<name>A0ABN7VFU0_GIGMA</name>
<evidence type="ECO:0000313" key="1">
    <source>
        <dbReference type="EMBL" id="CAG8766718.1"/>
    </source>
</evidence>
<accession>A0ABN7VFU0</accession>
<dbReference type="Proteomes" id="UP000789901">
    <property type="component" value="Unassembled WGS sequence"/>
</dbReference>
<protein>
    <submittedName>
        <fullName evidence="1">7123_t:CDS:1</fullName>
    </submittedName>
</protein>
<proteinExistence type="predicted"/>
<dbReference type="EMBL" id="CAJVQB010014151">
    <property type="protein sequence ID" value="CAG8766718.1"/>
    <property type="molecule type" value="Genomic_DNA"/>
</dbReference>
<reference evidence="1 2" key="1">
    <citation type="submission" date="2021-06" db="EMBL/GenBank/DDBJ databases">
        <authorList>
            <person name="Kallberg Y."/>
            <person name="Tangrot J."/>
            <person name="Rosling A."/>
        </authorList>
    </citation>
    <scope>NUCLEOTIDE SEQUENCE [LARGE SCALE GENOMIC DNA]</scope>
    <source>
        <strain evidence="1 2">120-4 pot B 10/14</strain>
    </source>
</reference>
<comment type="caution">
    <text evidence="1">The sequence shown here is derived from an EMBL/GenBank/DDBJ whole genome shotgun (WGS) entry which is preliminary data.</text>
</comment>
<evidence type="ECO:0000313" key="2">
    <source>
        <dbReference type="Proteomes" id="UP000789901"/>
    </source>
</evidence>
<gene>
    <name evidence="1" type="ORF">GMARGA_LOCUS18085</name>
</gene>
<sequence>IHLQFCHSNATTTRAMYYTGQFNIKCKVQGWLLQKSNKDAHYCATLFWYLQEFCIQYPQLACLISADDKHKILIEEDIAISIGVQNRCLIVLQESTLATADHDFSKLFLIPSVFVLYEDTVFEPSTAIRHSTEF</sequence>
<feature type="non-terminal residue" evidence="1">
    <location>
        <position position="1"/>
    </location>
</feature>
<keyword evidence="2" id="KW-1185">Reference proteome</keyword>
<organism evidence="1 2">
    <name type="scientific">Gigaspora margarita</name>
    <dbReference type="NCBI Taxonomy" id="4874"/>
    <lineage>
        <taxon>Eukaryota</taxon>
        <taxon>Fungi</taxon>
        <taxon>Fungi incertae sedis</taxon>
        <taxon>Mucoromycota</taxon>
        <taxon>Glomeromycotina</taxon>
        <taxon>Glomeromycetes</taxon>
        <taxon>Diversisporales</taxon>
        <taxon>Gigasporaceae</taxon>
        <taxon>Gigaspora</taxon>
    </lineage>
</organism>